<dbReference type="EMBL" id="JABBNB010000029">
    <property type="protein sequence ID" value="NMO03997.1"/>
    <property type="molecule type" value="Genomic_DNA"/>
</dbReference>
<name>A0A848L0M0_9ACTN</name>
<dbReference type="InterPro" id="IPR029052">
    <property type="entry name" value="Metallo-depent_PP-like"/>
</dbReference>
<dbReference type="GO" id="GO:0016787">
    <property type="term" value="F:hydrolase activity"/>
    <property type="evidence" value="ECO:0007669"/>
    <property type="project" value="InterPro"/>
</dbReference>
<feature type="domain" description="Calcineurin-like phosphoesterase" evidence="1">
    <location>
        <begin position="1"/>
        <end position="159"/>
    </location>
</feature>
<gene>
    <name evidence="2" type="ORF">HH308_22540</name>
</gene>
<organism evidence="2 3">
    <name type="scientific">Gordonia asplenii</name>
    <dbReference type="NCBI Taxonomy" id="2725283"/>
    <lineage>
        <taxon>Bacteria</taxon>
        <taxon>Bacillati</taxon>
        <taxon>Actinomycetota</taxon>
        <taxon>Actinomycetes</taxon>
        <taxon>Mycobacteriales</taxon>
        <taxon>Gordoniaceae</taxon>
        <taxon>Gordonia</taxon>
    </lineage>
</organism>
<evidence type="ECO:0000313" key="3">
    <source>
        <dbReference type="Proteomes" id="UP000550729"/>
    </source>
</evidence>
<dbReference type="Gene3D" id="3.60.21.10">
    <property type="match status" value="1"/>
</dbReference>
<dbReference type="Proteomes" id="UP000550729">
    <property type="component" value="Unassembled WGS sequence"/>
</dbReference>
<dbReference type="SUPFAM" id="SSF56300">
    <property type="entry name" value="Metallo-dependent phosphatases"/>
    <property type="match status" value="1"/>
</dbReference>
<proteinExistence type="predicted"/>
<evidence type="ECO:0000313" key="2">
    <source>
        <dbReference type="EMBL" id="NMO03997.1"/>
    </source>
</evidence>
<protein>
    <submittedName>
        <fullName evidence="2">Metallophosphoesterase</fullName>
    </submittedName>
</protein>
<keyword evidence="3" id="KW-1185">Reference proteome</keyword>
<evidence type="ECO:0000259" key="1">
    <source>
        <dbReference type="Pfam" id="PF00149"/>
    </source>
</evidence>
<reference evidence="2 3" key="1">
    <citation type="submission" date="2020-04" db="EMBL/GenBank/DDBJ databases">
        <title>Gordonia sp. nov. TBRC 11910.</title>
        <authorList>
            <person name="Suriyachadkun C."/>
        </authorList>
    </citation>
    <scope>NUCLEOTIDE SEQUENCE [LARGE SCALE GENOMIC DNA]</scope>
    <source>
        <strain evidence="2 3">TBRC 11910</strain>
    </source>
</reference>
<accession>A0A848L0M0</accession>
<sequence length="185" mass="20796">MRILVIADISPKLGMSLPDFVAVHGIDVVVSAGDLTRYDFAGIDRVTVPVLGVYGNHCDGRYLKDLRMTNLHLTRVEVGGVSFTGLEGCVRYKSDTPDVLYTQRQYRRMIRKLPTADVLVTHCPPRGINDHDDPAHVGIDALGNWLEHNRPQLMIHGHTYPSQPMTQYGDTRIEYVRGARIVLFE</sequence>
<dbReference type="InterPro" id="IPR004843">
    <property type="entry name" value="Calcineurin-like_PHP"/>
</dbReference>
<comment type="caution">
    <text evidence="2">The sequence shown here is derived from an EMBL/GenBank/DDBJ whole genome shotgun (WGS) entry which is preliminary data.</text>
</comment>
<dbReference type="Pfam" id="PF00149">
    <property type="entry name" value="Metallophos"/>
    <property type="match status" value="1"/>
</dbReference>
<dbReference type="AlphaFoldDB" id="A0A848L0M0"/>